<sequence length="165" mass="17576">VFTMRLASDLLLNGPNTPLYKALVEPMYGSGYAPASGYGSSRRETSFAVGLKGVAEEDIPKIEQIIKETFEQVARDGFDDEEVQATIHQIELGMREVSPSFGLGVGLTIMPYWIHGGDALSPLSCSSCGIFLAGHLGGSLVFTRTAAGFRLPICAEPEHKLGVGA</sequence>
<accession>A0AAE0F7L6</accession>
<name>A0AAE0F7L6_9CHLO</name>
<reference evidence="2 3" key="1">
    <citation type="journal article" date="2015" name="Genome Biol. Evol.">
        <title>Comparative Genomics of a Bacterivorous Green Alga Reveals Evolutionary Causalities and Consequences of Phago-Mixotrophic Mode of Nutrition.</title>
        <authorList>
            <person name="Burns J.A."/>
            <person name="Paasch A."/>
            <person name="Narechania A."/>
            <person name="Kim E."/>
        </authorList>
    </citation>
    <scope>NUCLEOTIDE SEQUENCE [LARGE SCALE GENOMIC DNA]</scope>
    <source>
        <strain evidence="2 3">PLY_AMNH</strain>
    </source>
</reference>
<dbReference type="PANTHER" id="PTHR43016:SF13">
    <property type="entry name" value="PRESEQUENCE PROTEASE, MITOCHONDRIAL"/>
    <property type="match status" value="1"/>
</dbReference>
<dbReference type="InterPro" id="IPR011249">
    <property type="entry name" value="Metalloenz_LuxS/M16"/>
</dbReference>
<dbReference type="AlphaFoldDB" id="A0AAE0F7L6"/>
<feature type="non-terminal residue" evidence="2">
    <location>
        <position position="1"/>
    </location>
</feature>
<feature type="domain" description="Peptidase M16 C-terminal" evidence="1">
    <location>
        <begin position="2"/>
        <end position="89"/>
    </location>
</feature>
<keyword evidence="3" id="KW-1185">Reference proteome</keyword>
<evidence type="ECO:0000259" key="1">
    <source>
        <dbReference type="Pfam" id="PF05193"/>
    </source>
</evidence>
<protein>
    <recommendedName>
        <fullName evidence="1">Peptidase M16 C-terminal domain-containing protein</fullName>
    </recommendedName>
</protein>
<dbReference type="SUPFAM" id="SSF63411">
    <property type="entry name" value="LuxS/MPP-like metallohydrolase"/>
    <property type="match status" value="1"/>
</dbReference>
<dbReference type="GO" id="GO:0004222">
    <property type="term" value="F:metalloendopeptidase activity"/>
    <property type="evidence" value="ECO:0007669"/>
    <property type="project" value="TreeGrafter"/>
</dbReference>
<dbReference type="PANTHER" id="PTHR43016">
    <property type="entry name" value="PRESEQUENCE PROTEASE"/>
    <property type="match status" value="1"/>
</dbReference>
<dbReference type="Gene3D" id="3.30.830.10">
    <property type="entry name" value="Metalloenzyme, LuxS/M16 peptidase-like"/>
    <property type="match status" value="1"/>
</dbReference>
<evidence type="ECO:0000313" key="3">
    <source>
        <dbReference type="Proteomes" id="UP001190700"/>
    </source>
</evidence>
<gene>
    <name evidence="2" type="ORF">CYMTET_36317</name>
</gene>
<dbReference type="EMBL" id="LGRX02023554">
    <property type="protein sequence ID" value="KAK3254467.1"/>
    <property type="molecule type" value="Genomic_DNA"/>
</dbReference>
<dbReference type="GO" id="GO:0046872">
    <property type="term" value="F:metal ion binding"/>
    <property type="evidence" value="ECO:0007669"/>
    <property type="project" value="InterPro"/>
</dbReference>
<dbReference type="GO" id="GO:0005759">
    <property type="term" value="C:mitochondrial matrix"/>
    <property type="evidence" value="ECO:0007669"/>
    <property type="project" value="TreeGrafter"/>
</dbReference>
<evidence type="ECO:0000313" key="2">
    <source>
        <dbReference type="EMBL" id="KAK3254467.1"/>
    </source>
</evidence>
<comment type="caution">
    <text evidence="2">The sequence shown here is derived from an EMBL/GenBank/DDBJ whole genome shotgun (WGS) entry which is preliminary data.</text>
</comment>
<organism evidence="2 3">
    <name type="scientific">Cymbomonas tetramitiformis</name>
    <dbReference type="NCBI Taxonomy" id="36881"/>
    <lineage>
        <taxon>Eukaryota</taxon>
        <taxon>Viridiplantae</taxon>
        <taxon>Chlorophyta</taxon>
        <taxon>Pyramimonadophyceae</taxon>
        <taxon>Pyramimonadales</taxon>
        <taxon>Pyramimonadaceae</taxon>
        <taxon>Cymbomonas</taxon>
    </lineage>
</organism>
<proteinExistence type="predicted"/>
<dbReference type="GO" id="GO:0016485">
    <property type="term" value="P:protein processing"/>
    <property type="evidence" value="ECO:0007669"/>
    <property type="project" value="TreeGrafter"/>
</dbReference>
<dbReference type="InterPro" id="IPR007863">
    <property type="entry name" value="Peptidase_M16_C"/>
</dbReference>
<dbReference type="Proteomes" id="UP001190700">
    <property type="component" value="Unassembled WGS sequence"/>
</dbReference>
<dbReference type="Pfam" id="PF05193">
    <property type="entry name" value="Peptidase_M16_C"/>
    <property type="match status" value="1"/>
</dbReference>